<dbReference type="EMBL" id="JALBCA010000080">
    <property type="protein sequence ID" value="KAI2383997.1"/>
    <property type="molecule type" value="Genomic_DNA"/>
</dbReference>
<gene>
    <name evidence="1" type="primary">SEC6</name>
    <name evidence="1" type="ORF">LOY88_004890</name>
</gene>
<protein>
    <submittedName>
        <fullName evidence="1">SNARE-binding exocyst subunit S6</fullName>
    </submittedName>
</protein>
<comment type="caution">
    <text evidence="1">The sequence shown here is derived from an EMBL/GenBank/DDBJ whole genome shotgun (WGS) entry which is preliminary data.</text>
</comment>
<name>A0ACB8USJ0_9EURO</name>
<organism evidence="1">
    <name type="scientific">Ophidiomyces ophidiicola</name>
    <dbReference type="NCBI Taxonomy" id="1387563"/>
    <lineage>
        <taxon>Eukaryota</taxon>
        <taxon>Fungi</taxon>
        <taxon>Dikarya</taxon>
        <taxon>Ascomycota</taxon>
        <taxon>Pezizomycotina</taxon>
        <taxon>Eurotiomycetes</taxon>
        <taxon>Eurotiomycetidae</taxon>
        <taxon>Onygenales</taxon>
        <taxon>Onygenaceae</taxon>
        <taxon>Ophidiomyces</taxon>
    </lineage>
</organism>
<sequence length="1004" mass="115092">MTNTAKPRRRSLLPGTVSVAQRRAAFEKQQNDVDAANPEPEGKKRSFRAPGRLQRTFSKRGRAKDPVSLSAKKQDYLAPSVVDSIRSTTEVKSDESSTATTKYLEAIAGAEDQSSPTKPSGSTYTSKFSLTRYLTKSVRPKALLRFGTITEKPEPITHRSETSSSYSSCSSVEASRSSVQTRTDEITEPEPTPLEKSDTASVWSSPDTVASSTNASIFDRIFSPPPHPILAPPAPKMVSRFYKPMVGQTKEDGGLALPRLEDLLRHPEDLDKIPALKAEYSRKKAAVDSQLRDGLREQLETVQRSLNQLKEGQRQVLKAKEELRTVDRLCAESKAAVGDFAQIDKLARIHRNFEATIMMKQGLESFHNELSGVENMLREDDEDLENQPNLLNAHMVITRLRDFRDEAMDQISKSEDKSSESTLLEWFQGLDPVIDWFDDHLGTACMNIIPLVQSDNRSMVVRLAVVIASEEKNDAKVQALQDAQKDHEYLAGRFKSMNIGPKTIRGYKKNFLKAIEFYAQGQFDTTKEAFLDDPDKLEKSFKWFFNDLFTVREGMQSLVPKKWKIFKTYTDIYHKMMHDWLIQFVDDDQLAAANMLAIIHWSDKYYAKMAKLGWNQSDLVPNVIDDREGELVRDWRNLIIKALNEWMERMFTADKKAFLERDIDALDTTPDGYFRIKTLGDMWRMLHEQLLAAGASQRTDVAEGVVDAMFRALKSRQSIWQTMIDEECAKYKSPNAEMASENKGFQQLQDWLIAVANDQIACIDDNDVSGQISYVTRFRRDFDTLVTEKYLATRADMELNVLRNGYVDFSTHCITLFIDLVFTVDFKTTLPEFFTPKWYNEFAMKRMISTFEDYTSDYLAVLHPSLRDILVEELSDELLVHYLQCVRNRGAKFRRQDPFTEKFKDDILTIFAFFKEYPESFATTIKDRWRLVDWLVRLLEADKAEVVNVYEGFKTEYWDLQLSWVEAVLRSRDDFERSMVGAVKAKAAELSIEPGPETIMGRVR</sequence>
<evidence type="ECO:0000313" key="1">
    <source>
        <dbReference type="EMBL" id="KAI2383997.1"/>
    </source>
</evidence>
<reference evidence="1" key="1">
    <citation type="journal article" date="2022" name="bioRxiv">
        <title>Population genetic analysis of Ophidiomyces ophidiicola, the causative agent of snake fungal disease, indicates recent introductions to the USA.</title>
        <authorList>
            <person name="Ladner J.T."/>
            <person name="Palmer J.M."/>
            <person name="Ettinger C.L."/>
            <person name="Stajich J.E."/>
            <person name="Farrell T.M."/>
            <person name="Glorioso B.M."/>
            <person name="Lawson B."/>
            <person name="Price S.J."/>
            <person name="Stengle A.G."/>
            <person name="Grear D.A."/>
            <person name="Lorch J.M."/>
        </authorList>
    </citation>
    <scope>NUCLEOTIDE SEQUENCE</scope>
    <source>
        <strain evidence="1">NWHC 24266-5</strain>
    </source>
</reference>
<proteinExistence type="predicted"/>
<accession>A0ACB8USJ0</accession>